<keyword evidence="3" id="KW-1185">Reference proteome</keyword>
<sequence length="181" mass="20049">MTDEGALLARLKWLATDEKTPLDTPQWSETEGRGGRRISIVCPLSIDGSLVSGLRLEIHGPQATLPGRPFYGLAAHLFATERARTWHLGRVEFDPEDNNKTHKNRPNRAGAPASVSGPHIHDFEASFQYGSWAFTPSGNLPIAFPLDIVPANFDGILDIIRSRFNIPGLWMEAPAWSRKLI</sequence>
<dbReference type="Proteomes" id="UP001595704">
    <property type="component" value="Unassembled WGS sequence"/>
</dbReference>
<comment type="caution">
    <text evidence="2">The sequence shown here is derived from an EMBL/GenBank/DDBJ whole genome shotgun (WGS) entry which is preliminary data.</text>
</comment>
<gene>
    <name evidence="2" type="ORF">ACFONL_00110</name>
</gene>
<evidence type="ECO:0000313" key="2">
    <source>
        <dbReference type="EMBL" id="MFC3635803.1"/>
    </source>
</evidence>
<feature type="region of interest" description="Disordered" evidence="1">
    <location>
        <begin position="93"/>
        <end position="115"/>
    </location>
</feature>
<evidence type="ECO:0000313" key="3">
    <source>
        <dbReference type="Proteomes" id="UP001595704"/>
    </source>
</evidence>
<dbReference type="EMBL" id="JBHRYC010000002">
    <property type="protein sequence ID" value="MFC3635803.1"/>
    <property type="molecule type" value="Genomic_DNA"/>
</dbReference>
<dbReference type="RefSeq" id="WP_191321516.1">
    <property type="nucleotide sequence ID" value="NZ_BNCG01000105.1"/>
</dbReference>
<evidence type="ECO:0000256" key="1">
    <source>
        <dbReference type="SAM" id="MobiDB-lite"/>
    </source>
</evidence>
<accession>A0ABV7UBT5</accession>
<name>A0ABV7UBT5_9HYPH</name>
<organism evidence="2 3">
    <name type="scientific">Camelimonas fluminis</name>
    <dbReference type="NCBI Taxonomy" id="1576911"/>
    <lineage>
        <taxon>Bacteria</taxon>
        <taxon>Pseudomonadati</taxon>
        <taxon>Pseudomonadota</taxon>
        <taxon>Alphaproteobacteria</taxon>
        <taxon>Hyphomicrobiales</taxon>
        <taxon>Chelatococcaceae</taxon>
        <taxon>Camelimonas</taxon>
    </lineage>
</organism>
<protein>
    <submittedName>
        <fullName evidence="2">Uncharacterized protein</fullName>
    </submittedName>
</protein>
<proteinExistence type="predicted"/>
<reference evidence="3" key="1">
    <citation type="journal article" date="2019" name="Int. J. Syst. Evol. Microbiol.">
        <title>The Global Catalogue of Microorganisms (GCM) 10K type strain sequencing project: providing services to taxonomists for standard genome sequencing and annotation.</title>
        <authorList>
            <consortium name="The Broad Institute Genomics Platform"/>
            <consortium name="The Broad Institute Genome Sequencing Center for Infectious Disease"/>
            <person name="Wu L."/>
            <person name="Ma J."/>
        </authorList>
    </citation>
    <scope>NUCLEOTIDE SEQUENCE [LARGE SCALE GENOMIC DNA]</scope>
    <source>
        <strain evidence="3">KCTC 42282</strain>
    </source>
</reference>